<dbReference type="Gene3D" id="3.40.190.290">
    <property type="match status" value="1"/>
</dbReference>
<protein>
    <submittedName>
        <fullName evidence="6">LysR family transcriptional regulator</fullName>
    </submittedName>
</protein>
<dbReference type="Pfam" id="PF00126">
    <property type="entry name" value="HTH_1"/>
    <property type="match status" value="1"/>
</dbReference>
<dbReference type="InterPro" id="IPR050950">
    <property type="entry name" value="HTH-type_LysR_regulators"/>
</dbReference>
<dbReference type="PRINTS" id="PR00039">
    <property type="entry name" value="HTHLYSR"/>
</dbReference>
<dbReference type="SUPFAM" id="SSF53850">
    <property type="entry name" value="Periplasmic binding protein-like II"/>
    <property type="match status" value="1"/>
</dbReference>
<keyword evidence="7" id="KW-1185">Reference proteome</keyword>
<organism evidence="6 7">
    <name type="scientific">Noviherbaspirillum album</name>
    <dbReference type="NCBI Taxonomy" id="3080276"/>
    <lineage>
        <taxon>Bacteria</taxon>
        <taxon>Pseudomonadati</taxon>
        <taxon>Pseudomonadota</taxon>
        <taxon>Betaproteobacteria</taxon>
        <taxon>Burkholderiales</taxon>
        <taxon>Oxalobacteraceae</taxon>
        <taxon>Noviherbaspirillum</taxon>
    </lineage>
</organism>
<dbReference type="PROSITE" id="PS50931">
    <property type="entry name" value="HTH_LYSR"/>
    <property type="match status" value="1"/>
</dbReference>
<dbReference type="EMBL" id="JAWIIV010000001">
    <property type="protein sequence ID" value="MEC4718024.1"/>
    <property type="molecule type" value="Genomic_DNA"/>
</dbReference>
<evidence type="ECO:0000256" key="2">
    <source>
        <dbReference type="ARBA" id="ARBA00023015"/>
    </source>
</evidence>
<reference evidence="6 7" key="1">
    <citation type="submission" date="2023-10" db="EMBL/GenBank/DDBJ databases">
        <title>Noviherbaspirillum sp. CPCC 100848 genome assembly.</title>
        <authorList>
            <person name="Li X.Y."/>
            <person name="Fang X.M."/>
        </authorList>
    </citation>
    <scope>NUCLEOTIDE SEQUENCE [LARGE SCALE GENOMIC DNA]</scope>
    <source>
        <strain evidence="6 7">CPCC 100848</strain>
    </source>
</reference>
<dbReference type="Gene3D" id="1.10.10.10">
    <property type="entry name" value="Winged helix-like DNA-binding domain superfamily/Winged helix DNA-binding domain"/>
    <property type="match status" value="1"/>
</dbReference>
<keyword evidence="3" id="KW-0238">DNA-binding</keyword>
<dbReference type="InterPro" id="IPR000847">
    <property type="entry name" value="LysR_HTH_N"/>
</dbReference>
<comment type="caution">
    <text evidence="6">The sequence shown here is derived from an EMBL/GenBank/DDBJ whole genome shotgun (WGS) entry which is preliminary data.</text>
</comment>
<dbReference type="InterPro" id="IPR036390">
    <property type="entry name" value="WH_DNA-bd_sf"/>
</dbReference>
<feature type="domain" description="HTH lysR-type" evidence="5">
    <location>
        <begin position="4"/>
        <end position="61"/>
    </location>
</feature>
<dbReference type="RefSeq" id="WP_326504762.1">
    <property type="nucleotide sequence ID" value="NZ_JAWIIV010000001.1"/>
</dbReference>
<comment type="similarity">
    <text evidence="1">Belongs to the LysR transcriptional regulatory family.</text>
</comment>
<dbReference type="Pfam" id="PF03466">
    <property type="entry name" value="LysR_substrate"/>
    <property type="match status" value="1"/>
</dbReference>
<evidence type="ECO:0000256" key="1">
    <source>
        <dbReference type="ARBA" id="ARBA00009437"/>
    </source>
</evidence>
<name>A0ABU6J341_9BURK</name>
<dbReference type="CDD" id="cd08440">
    <property type="entry name" value="PBP2_LTTR_like_4"/>
    <property type="match status" value="1"/>
</dbReference>
<evidence type="ECO:0000313" key="7">
    <source>
        <dbReference type="Proteomes" id="UP001352263"/>
    </source>
</evidence>
<dbReference type="InterPro" id="IPR036388">
    <property type="entry name" value="WH-like_DNA-bd_sf"/>
</dbReference>
<dbReference type="InterPro" id="IPR005119">
    <property type="entry name" value="LysR_subst-bd"/>
</dbReference>
<dbReference type="PANTHER" id="PTHR30419:SF8">
    <property type="entry name" value="NITROGEN ASSIMILATION TRANSCRIPTIONAL ACTIVATOR-RELATED"/>
    <property type="match status" value="1"/>
</dbReference>
<sequence>MMNISMRDLRAFIALAEQRNFTRAAEQCHLSQSAFSALIQGLENELGVKLFARSTRRVEMTAEGKVFAESANRLLGEFALVQTEMKDHVDKRKGRVSVAALPSLAAGWLPVVIKEFRAIYPGVSTELADTLSDECLELVRAGRADFALCAAGADMAGLVAEPLCNDEFYVVMHRENPLARRKSLAASDLLHQPFIHLSHTSSVRQLLDAALHPGRIAGIMEVAHLASVASLVGNNIGISVIPFLALFQFSHPDLVIRPLKEPKIVRTIYVVRQGERPLSVAAEAFLALLKKRRSKIRSELGKDERRP</sequence>
<dbReference type="SUPFAM" id="SSF46785">
    <property type="entry name" value="Winged helix' DNA-binding domain"/>
    <property type="match status" value="1"/>
</dbReference>
<evidence type="ECO:0000256" key="4">
    <source>
        <dbReference type="ARBA" id="ARBA00023163"/>
    </source>
</evidence>
<keyword evidence="2" id="KW-0805">Transcription regulation</keyword>
<accession>A0ABU6J341</accession>
<proteinExistence type="inferred from homology"/>
<evidence type="ECO:0000256" key="3">
    <source>
        <dbReference type="ARBA" id="ARBA00023125"/>
    </source>
</evidence>
<dbReference type="PANTHER" id="PTHR30419">
    <property type="entry name" value="HTH-TYPE TRANSCRIPTIONAL REGULATOR YBHD"/>
    <property type="match status" value="1"/>
</dbReference>
<keyword evidence="4" id="KW-0804">Transcription</keyword>
<dbReference type="Proteomes" id="UP001352263">
    <property type="component" value="Unassembled WGS sequence"/>
</dbReference>
<gene>
    <name evidence="6" type="ORF">RY831_02585</name>
</gene>
<evidence type="ECO:0000259" key="5">
    <source>
        <dbReference type="PROSITE" id="PS50931"/>
    </source>
</evidence>
<evidence type="ECO:0000313" key="6">
    <source>
        <dbReference type="EMBL" id="MEC4718024.1"/>
    </source>
</evidence>